<organism evidence="1 2">
    <name type="scientific">Pseudomonas putida</name>
    <name type="common">Arthrobacter siderocapsulatus</name>
    <dbReference type="NCBI Taxonomy" id="303"/>
    <lineage>
        <taxon>Bacteria</taxon>
        <taxon>Pseudomonadati</taxon>
        <taxon>Pseudomonadota</taxon>
        <taxon>Gammaproteobacteria</taxon>
        <taxon>Pseudomonadales</taxon>
        <taxon>Pseudomonadaceae</taxon>
        <taxon>Pseudomonas</taxon>
    </lineage>
</organism>
<dbReference type="NCBIfam" id="TIGR03696">
    <property type="entry name" value="Rhs_assc_core"/>
    <property type="match status" value="1"/>
</dbReference>
<dbReference type="OrthoDB" id="6845590at2"/>
<dbReference type="EMBL" id="CP029693">
    <property type="protein sequence ID" value="AWY41618.1"/>
    <property type="molecule type" value="Genomic_DNA"/>
</dbReference>
<dbReference type="SUPFAM" id="SSF56399">
    <property type="entry name" value="ADP-ribosylation"/>
    <property type="match status" value="1"/>
</dbReference>
<dbReference type="AlphaFoldDB" id="A0A2Z4RMW8"/>
<dbReference type="RefSeq" id="WP_110965248.1">
    <property type="nucleotide sequence ID" value="NZ_CP029693.1"/>
</dbReference>
<evidence type="ECO:0000313" key="2">
    <source>
        <dbReference type="Proteomes" id="UP000250299"/>
    </source>
</evidence>
<evidence type="ECO:0000313" key="1">
    <source>
        <dbReference type="EMBL" id="AWY41618.1"/>
    </source>
</evidence>
<accession>A0A2Z4RMW8</accession>
<name>A0A2Z4RMW8_PSEPU</name>
<dbReference type="Gene3D" id="2.180.10.10">
    <property type="entry name" value="RHS repeat-associated core"/>
    <property type="match status" value="1"/>
</dbReference>
<proteinExistence type="predicted"/>
<sequence length="270" mass="28877">MPASHQTKYSVSTDPGELQTLLLATDLQQNILAQLHRNAPNHFAYTVHGLRGAPLEMDTHLGFNGQLQERSFGWYYLGNGHRIYNPVLMRFHGPDRLSPFDKGGVNAYAYCGGDPVNREDPSGRFFSAIGSLIGALEAVAGHTENIATALFRSRPRGVLGYATVVSNVGYAGMTTGTAMRVAGHAAGEAVFNVGAALVSAGNGIRAVHGVAKTLKNTRLGRTIIQRNAIGRSATQELGEVIVSAPKNSEIRIQMPQSSSLPTDSHNIRTS</sequence>
<dbReference type="InterPro" id="IPR022385">
    <property type="entry name" value="Rhs_assc_core"/>
</dbReference>
<reference evidence="1 2" key="1">
    <citation type="submission" date="2018-05" db="EMBL/GenBank/DDBJ databases">
        <title>Whole genome sequence of Pseudomonas putida JBC17.</title>
        <authorList>
            <person name="Lee Y.H."/>
            <person name="David K."/>
        </authorList>
    </citation>
    <scope>NUCLEOTIDE SEQUENCE [LARGE SCALE GENOMIC DNA]</scope>
    <source>
        <strain evidence="1 2">JBC17</strain>
    </source>
</reference>
<evidence type="ECO:0008006" key="3">
    <source>
        <dbReference type="Google" id="ProtNLM"/>
    </source>
</evidence>
<dbReference type="Proteomes" id="UP000250299">
    <property type="component" value="Chromosome"/>
</dbReference>
<gene>
    <name evidence="1" type="ORF">DKY63_17675</name>
</gene>
<protein>
    <recommendedName>
        <fullName evidence="3">RHS repeat-associated core domain-containing protein</fullName>
    </recommendedName>
</protein>